<name>F0I6R1_STRSA</name>
<dbReference type="AlphaFoldDB" id="F0I6R1"/>
<dbReference type="EMBL" id="AEXW01000004">
    <property type="protein sequence ID" value="EGD32561.1"/>
    <property type="molecule type" value="Genomic_DNA"/>
</dbReference>
<proteinExistence type="predicted"/>
<evidence type="ECO:0000313" key="2">
    <source>
        <dbReference type="Proteomes" id="UP000003351"/>
    </source>
</evidence>
<reference evidence="1 2" key="1">
    <citation type="submission" date="2011-02" db="EMBL/GenBank/DDBJ databases">
        <authorList>
            <person name="Muzny D."/>
            <person name="Qin X."/>
            <person name="Deng J."/>
            <person name="Jiang H."/>
            <person name="Liu Y."/>
            <person name="Qu J."/>
            <person name="Song X.-Z."/>
            <person name="Zhang L."/>
            <person name="Thornton R."/>
            <person name="Coyle M."/>
            <person name="Francisco L."/>
            <person name="Jackson L."/>
            <person name="Javaid M."/>
            <person name="Korchina V."/>
            <person name="Kovar C."/>
            <person name="Mata R."/>
            <person name="Mathew T."/>
            <person name="Ngo R."/>
            <person name="Nguyen L."/>
            <person name="Nguyen N."/>
            <person name="Okwuonu G."/>
            <person name="Ongeri F."/>
            <person name="Pham C."/>
            <person name="Simmons D."/>
            <person name="Wilczek-Boney K."/>
            <person name="Hale W."/>
            <person name="Jakkamsetti A."/>
            <person name="Pham P."/>
            <person name="Ruth R."/>
            <person name="San Lucas F."/>
            <person name="Warren J."/>
            <person name="Zhang J."/>
            <person name="Zhao Z."/>
            <person name="Zhou C."/>
            <person name="Zhu D."/>
            <person name="Lee S."/>
            <person name="Bess C."/>
            <person name="Blankenburg K."/>
            <person name="Forbes L."/>
            <person name="Fu Q."/>
            <person name="Gubbala S."/>
            <person name="Hirani K."/>
            <person name="Jayaseelan J.C."/>
            <person name="Lara F."/>
            <person name="Munidasa M."/>
            <person name="Palculict T."/>
            <person name="Patil S."/>
            <person name="Pu L.-L."/>
            <person name="Saada N."/>
            <person name="Tang L."/>
            <person name="Weissenberger G."/>
            <person name="Zhu Y."/>
            <person name="Hemphill L."/>
            <person name="Shang Y."/>
            <person name="Youmans B."/>
            <person name="Ayvaz T."/>
            <person name="Ross M."/>
            <person name="Santibanez J."/>
            <person name="Aqrawi P."/>
            <person name="Gross S."/>
            <person name="Joshi V."/>
            <person name="Fowler G."/>
            <person name="Nazareth L."/>
            <person name="Reid J."/>
            <person name="Worley K."/>
            <person name="Petrosino J."/>
            <person name="Highlander S."/>
            <person name="Gibbs R."/>
        </authorList>
    </citation>
    <scope>NUCLEOTIDE SEQUENCE [LARGE SCALE GENOMIC DNA]</scope>
    <source>
        <strain evidence="1 2">SK115</strain>
    </source>
</reference>
<sequence>MYLRNNSVLSLAKDSRFVKRFQKNKNFKKFFGVNFYKLSKNIGFKVFKLILIYNF</sequence>
<gene>
    <name evidence="1" type="ORF">HMPREF9382_0494</name>
</gene>
<organism evidence="1 2">
    <name type="scientific">Streptococcus sanguinis SK115</name>
    <dbReference type="NCBI Taxonomy" id="888810"/>
    <lineage>
        <taxon>Bacteria</taxon>
        <taxon>Bacillati</taxon>
        <taxon>Bacillota</taxon>
        <taxon>Bacilli</taxon>
        <taxon>Lactobacillales</taxon>
        <taxon>Streptococcaceae</taxon>
        <taxon>Streptococcus</taxon>
    </lineage>
</organism>
<dbReference type="Proteomes" id="UP000003351">
    <property type="component" value="Unassembled WGS sequence"/>
</dbReference>
<protein>
    <submittedName>
        <fullName evidence="1">Uncharacterized protein</fullName>
    </submittedName>
</protein>
<accession>F0I6R1</accession>
<evidence type="ECO:0000313" key="1">
    <source>
        <dbReference type="EMBL" id="EGD32561.1"/>
    </source>
</evidence>
<dbReference type="HOGENOM" id="CLU_3037412_0_0_9"/>
<comment type="caution">
    <text evidence="1">The sequence shown here is derived from an EMBL/GenBank/DDBJ whole genome shotgun (WGS) entry which is preliminary data.</text>
</comment>